<evidence type="ECO:0000256" key="2">
    <source>
        <dbReference type="ARBA" id="ARBA00023242"/>
    </source>
</evidence>
<evidence type="ECO:0000256" key="1">
    <source>
        <dbReference type="ARBA" id="ARBA00004123"/>
    </source>
</evidence>
<dbReference type="PaxDb" id="67767-A0A0J7L4C2"/>
<dbReference type="CDD" id="cd00024">
    <property type="entry name" value="CD_CSD"/>
    <property type="match status" value="2"/>
</dbReference>
<dbReference type="InterPro" id="IPR017984">
    <property type="entry name" value="Chromo_dom_subgr"/>
</dbReference>
<protein>
    <submittedName>
        <fullName evidence="5">Chromobox protein 5</fullName>
    </submittedName>
</protein>
<dbReference type="Proteomes" id="UP000036403">
    <property type="component" value="Unassembled WGS sequence"/>
</dbReference>
<feature type="region of interest" description="Disordered" evidence="3">
    <location>
        <begin position="295"/>
        <end position="317"/>
    </location>
</feature>
<comment type="caution">
    <text evidence="5">The sequence shown here is derived from an EMBL/GenBank/DDBJ whole genome shotgun (WGS) entry which is preliminary data.</text>
</comment>
<organism evidence="5 6">
    <name type="scientific">Lasius niger</name>
    <name type="common">Black garden ant</name>
    <dbReference type="NCBI Taxonomy" id="67767"/>
    <lineage>
        <taxon>Eukaryota</taxon>
        <taxon>Metazoa</taxon>
        <taxon>Ecdysozoa</taxon>
        <taxon>Arthropoda</taxon>
        <taxon>Hexapoda</taxon>
        <taxon>Insecta</taxon>
        <taxon>Pterygota</taxon>
        <taxon>Neoptera</taxon>
        <taxon>Endopterygota</taxon>
        <taxon>Hymenoptera</taxon>
        <taxon>Apocrita</taxon>
        <taxon>Aculeata</taxon>
        <taxon>Formicoidea</taxon>
        <taxon>Formicidae</taxon>
        <taxon>Formicinae</taxon>
        <taxon>Lasius</taxon>
        <taxon>Lasius</taxon>
    </lineage>
</organism>
<accession>A0A0J7L4C2</accession>
<dbReference type="GO" id="GO:0005634">
    <property type="term" value="C:nucleus"/>
    <property type="evidence" value="ECO:0007669"/>
    <property type="project" value="UniProtKB-SubCell"/>
</dbReference>
<dbReference type="AlphaFoldDB" id="A0A0J7L4C2"/>
<dbReference type="InterPro" id="IPR000953">
    <property type="entry name" value="Chromo/chromo_shadow_dom"/>
</dbReference>
<dbReference type="InterPro" id="IPR016197">
    <property type="entry name" value="Chromo-like_dom_sf"/>
</dbReference>
<feature type="region of interest" description="Disordered" evidence="3">
    <location>
        <begin position="173"/>
        <end position="213"/>
    </location>
</feature>
<name>A0A0J7L4C2_LASNI</name>
<evidence type="ECO:0000313" key="6">
    <source>
        <dbReference type="Proteomes" id="UP000036403"/>
    </source>
</evidence>
<feature type="compositionally biased region" description="Basic and acidic residues" evidence="3">
    <location>
        <begin position="80"/>
        <end position="89"/>
    </location>
</feature>
<dbReference type="GO" id="GO:0005694">
    <property type="term" value="C:chromosome"/>
    <property type="evidence" value="ECO:0007669"/>
    <property type="project" value="UniProtKB-ARBA"/>
</dbReference>
<evidence type="ECO:0000313" key="5">
    <source>
        <dbReference type="EMBL" id="KMQ97762.1"/>
    </source>
</evidence>
<dbReference type="PROSITE" id="PS50013">
    <property type="entry name" value="CHROMO_2"/>
    <property type="match status" value="2"/>
</dbReference>
<dbReference type="PANTHER" id="PTHR22812">
    <property type="entry name" value="CHROMOBOX PROTEIN"/>
    <property type="match status" value="1"/>
</dbReference>
<proteinExistence type="predicted"/>
<sequence length="317" mass="36091">MKNKRRKSETSPSDSESEENGGARAATDDAGNGETQTGRNNNLSATRKGASKRRSLRGAAVQKSAAHADDSIETDDSAIEPEKERENGEKAAAGQKSSPNKRRRKEDQKASTSVDKSGNEDEYEVEKLINIRTSKGSRQFLVRWKGYGESADTWENEKDLNCPELIEKFLAKEQETKLSKTGSTKTDKSKKSKGSPKKQTENDEQNNKDDKETLKEFEVEKIIEVRFKKNGTKEFLIRWKGFSPADDTWEPEKNLNCSELIAKFMQKVEKAKITDMRELRTNRVHTKRYTLSTCDPGRRLSKRNKDKQRATYHECDE</sequence>
<feature type="compositionally biased region" description="Basic and acidic residues" evidence="3">
    <location>
        <begin position="198"/>
        <end position="213"/>
    </location>
</feature>
<feature type="region of interest" description="Disordered" evidence="3">
    <location>
        <begin position="1"/>
        <end position="130"/>
    </location>
</feature>
<keyword evidence="2" id="KW-0539">Nucleus</keyword>
<dbReference type="SMART" id="SM00298">
    <property type="entry name" value="CHROMO"/>
    <property type="match status" value="2"/>
</dbReference>
<feature type="domain" description="Chromo" evidence="4">
    <location>
        <begin position="123"/>
        <end position="181"/>
    </location>
</feature>
<feature type="domain" description="Chromo" evidence="4">
    <location>
        <begin position="217"/>
        <end position="267"/>
    </location>
</feature>
<dbReference type="InterPro" id="IPR023779">
    <property type="entry name" value="Chromodomain_CS"/>
</dbReference>
<dbReference type="InterPro" id="IPR023780">
    <property type="entry name" value="Chromo_domain"/>
</dbReference>
<dbReference type="PRINTS" id="PR00504">
    <property type="entry name" value="CHROMODOMAIN"/>
</dbReference>
<dbReference type="Pfam" id="PF00385">
    <property type="entry name" value="Chromo"/>
    <property type="match status" value="2"/>
</dbReference>
<feature type="compositionally biased region" description="Basic and acidic residues" evidence="3">
    <location>
        <begin position="307"/>
        <end position="317"/>
    </location>
</feature>
<gene>
    <name evidence="5" type="ORF">RF55_1898</name>
</gene>
<reference evidence="5 6" key="1">
    <citation type="submission" date="2015-04" db="EMBL/GenBank/DDBJ databases">
        <title>Lasius niger genome sequencing.</title>
        <authorList>
            <person name="Konorov E.A."/>
            <person name="Nikitin M.A."/>
            <person name="Kirill M.V."/>
            <person name="Chang P."/>
        </authorList>
    </citation>
    <scope>NUCLEOTIDE SEQUENCE [LARGE SCALE GENOMIC DNA]</scope>
    <source>
        <tissue evidence="5">Whole</tissue>
    </source>
</reference>
<evidence type="ECO:0000256" key="3">
    <source>
        <dbReference type="SAM" id="MobiDB-lite"/>
    </source>
</evidence>
<comment type="subcellular location">
    <subcellularLocation>
        <location evidence="1">Nucleus</location>
    </subcellularLocation>
</comment>
<dbReference type="InterPro" id="IPR051219">
    <property type="entry name" value="Heterochromatin_chromo-domain"/>
</dbReference>
<dbReference type="EMBL" id="LBMM01000686">
    <property type="protein sequence ID" value="KMQ97762.1"/>
    <property type="molecule type" value="Genomic_DNA"/>
</dbReference>
<dbReference type="PROSITE" id="PS00598">
    <property type="entry name" value="CHROMO_1"/>
    <property type="match status" value="1"/>
</dbReference>
<feature type="compositionally biased region" description="Polar residues" evidence="3">
    <location>
        <begin position="33"/>
        <end position="45"/>
    </location>
</feature>
<dbReference type="OrthoDB" id="5376140at2759"/>
<evidence type="ECO:0000259" key="4">
    <source>
        <dbReference type="PROSITE" id="PS50013"/>
    </source>
</evidence>
<dbReference type="SUPFAM" id="SSF54160">
    <property type="entry name" value="Chromo domain-like"/>
    <property type="match status" value="2"/>
</dbReference>
<dbReference type="STRING" id="67767.A0A0J7L4C2"/>
<keyword evidence="6" id="KW-1185">Reference proteome</keyword>
<dbReference type="Gene3D" id="2.40.50.40">
    <property type="match status" value="2"/>
</dbReference>